<evidence type="ECO:0000313" key="2">
    <source>
        <dbReference type="Proteomes" id="UP000323708"/>
    </source>
</evidence>
<dbReference type="SUPFAM" id="SSF53474">
    <property type="entry name" value="alpha/beta-Hydrolases"/>
    <property type="match status" value="1"/>
</dbReference>
<name>A0A5B0X5C6_9GAMM</name>
<organism evidence="1 2">
    <name type="scientific">Pseudohalioglobus sediminis</name>
    <dbReference type="NCBI Taxonomy" id="2606449"/>
    <lineage>
        <taxon>Bacteria</taxon>
        <taxon>Pseudomonadati</taxon>
        <taxon>Pseudomonadota</taxon>
        <taxon>Gammaproteobacteria</taxon>
        <taxon>Cellvibrionales</taxon>
        <taxon>Halieaceae</taxon>
        <taxon>Pseudohalioglobus</taxon>
    </lineage>
</organism>
<dbReference type="EMBL" id="VTUX01000002">
    <property type="protein sequence ID" value="KAA1193511.1"/>
    <property type="molecule type" value="Genomic_DNA"/>
</dbReference>
<proteinExistence type="predicted"/>
<comment type="caution">
    <text evidence="1">The sequence shown here is derived from an EMBL/GenBank/DDBJ whole genome shotgun (WGS) entry which is preliminary data.</text>
</comment>
<gene>
    <name evidence="1" type="ORF">F0M18_04770</name>
</gene>
<keyword evidence="2" id="KW-1185">Reference proteome</keyword>
<evidence type="ECO:0000313" key="1">
    <source>
        <dbReference type="EMBL" id="KAA1193511.1"/>
    </source>
</evidence>
<dbReference type="Gene3D" id="3.40.50.1820">
    <property type="entry name" value="alpha/beta hydrolase"/>
    <property type="match status" value="1"/>
</dbReference>
<protein>
    <submittedName>
        <fullName evidence="1">Uncharacterized protein</fullName>
    </submittedName>
</protein>
<accession>A0A5B0X5C6</accession>
<dbReference type="Proteomes" id="UP000323708">
    <property type="component" value="Unassembled WGS sequence"/>
</dbReference>
<dbReference type="InterPro" id="IPR029058">
    <property type="entry name" value="AB_hydrolase_fold"/>
</dbReference>
<sequence length="215" mass="23425">MIRDYVAALPAADAERPLVLMGYSKGAPDILEAVTAYPQVSERVAAVVSVSGAVYGSPLAEDAKQAQANMLTLVPGSKCSKEDGDNDAVTSLKPDVREKWMAEHVLPEHINYYSVITFPAPDRVSWALEKSYVLLGQNDPRNDTQVIIFDQVIPNSSLIAATNADHWAIAVPVARSHPLAGNTLVNHNDYPREAFLEALLRYLEEDMESSAPPAR</sequence>
<reference evidence="1 2" key="1">
    <citation type="submission" date="2019-09" db="EMBL/GenBank/DDBJ databases">
        <authorList>
            <person name="Chen X.-Y."/>
        </authorList>
    </citation>
    <scope>NUCLEOTIDE SEQUENCE [LARGE SCALE GENOMIC DNA]</scope>
    <source>
        <strain evidence="1 2">NY5</strain>
    </source>
</reference>
<dbReference type="AlphaFoldDB" id="A0A5B0X5C6"/>